<proteinExistence type="predicted"/>
<evidence type="ECO:0000313" key="6">
    <source>
        <dbReference type="Proteomes" id="UP000677054"/>
    </source>
</evidence>
<dbReference type="InterPro" id="IPR003598">
    <property type="entry name" value="Ig_sub2"/>
</dbReference>
<dbReference type="Gene3D" id="3.30.200.20">
    <property type="entry name" value="Phosphorylase Kinase, domain 1"/>
    <property type="match status" value="1"/>
</dbReference>
<organism evidence="5">
    <name type="scientific">Darwinula stevensoni</name>
    <dbReference type="NCBI Taxonomy" id="69355"/>
    <lineage>
        <taxon>Eukaryota</taxon>
        <taxon>Metazoa</taxon>
        <taxon>Ecdysozoa</taxon>
        <taxon>Arthropoda</taxon>
        <taxon>Crustacea</taxon>
        <taxon>Oligostraca</taxon>
        <taxon>Ostracoda</taxon>
        <taxon>Podocopa</taxon>
        <taxon>Podocopida</taxon>
        <taxon>Darwinulocopina</taxon>
        <taxon>Darwinuloidea</taxon>
        <taxon>Darwinulidae</taxon>
        <taxon>Darwinula</taxon>
    </lineage>
</organism>
<gene>
    <name evidence="5" type="ORF">DSTB1V02_LOCUS14734</name>
</gene>
<dbReference type="PANTHER" id="PTHR47633">
    <property type="entry name" value="IMMUNOGLOBULIN"/>
    <property type="match status" value="1"/>
</dbReference>
<protein>
    <recommendedName>
        <fullName evidence="4">Ig-like domain-containing protein</fullName>
    </recommendedName>
</protein>
<dbReference type="InterPro" id="IPR007110">
    <property type="entry name" value="Ig-like_dom"/>
</dbReference>
<accession>A0A7R9AJ43</accession>
<dbReference type="EMBL" id="CAJPEV010015220">
    <property type="protein sequence ID" value="CAG0907122.1"/>
    <property type="molecule type" value="Genomic_DNA"/>
</dbReference>
<keyword evidence="3" id="KW-0393">Immunoglobulin domain</keyword>
<evidence type="ECO:0000256" key="1">
    <source>
        <dbReference type="ARBA" id="ARBA00004496"/>
    </source>
</evidence>
<comment type="subcellular location">
    <subcellularLocation>
        <location evidence="1">Cytoplasm</location>
    </subcellularLocation>
</comment>
<dbReference type="CDD" id="cd00096">
    <property type="entry name" value="Ig"/>
    <property type="match status" value="1"/>
</dbReference>
<dbReference type="SMART" id="SM00408">
    <property type="entry name" value="IGc2"/>
    <property type="match status" value="2"/>
</dbReference>
<sequence>MTKFLSQEQEVQYGVKNHPTNVRWFVYGYPKPDVKWYLNGEHIEMGGRFSHSYTRNGCATLFINGMLDRDVGEYECVAKNEHGEARQSVRVRISEHPRFSEHLRETRGLLGKTLKLECRVEGVPFPDIKWYKDWLPLASSARIKVEELILWEAPDRCTLILTDLIQRDAGLYSCTATNLAGTASSSCTLHVDEEEGLYRYRTYQRGREVKRREKPIEDLYDLGDELGRGTQGVVYHAVERSTGEYLR</sequence>
<keyword evidence="2" id="KW-0963">Cytoplasm</keyword>
<dbReference type="Pfam" id="PF07679">
    <property type="entry name" value="I-set"/>
    <property type="match status" value="2"/>
</dbReference>
<evidence type="ECO:0000256" key="2">
    <source>
        <dbReference type="ARBA" id="ARBA00022490"/>
    </source>
</evidence>
<dbReference type="InterPro" id="IPR003599">
    <property type="entry name" value="Ig_sub"/>
</dbReference>
<dbReference type="InterPro" id="IPR013098">
    <property type="entry name" value="Ig_I-set"/>
</dbReference>
<name>A0A7R9AJ43_9CRUS</name>
<dbReference type="FunFam" id="2.60.40.10:FF:001036">
    <property type="entry name" value="Muscle M-line assembly protein unc-89"/>
    <property type="match status" value="1"/>
</dbReference>
<dbReference type="AlphaFoldDB" id="A0A7R9AJ43"/>
<dbReference type="Proteomes" id="UP000677054">
    <property type="component" value="Unassembled WGS sequence"/>
</dbReference>
<dbReference type="Gene3D" id="2.60.40.10">
    <property type="entry name" value="Immunoglobulins"/>
    <property type="match status" value="2"/>
</dbReference>
<feature type="non-terminal residue" evidence="5">
    <location>
        <position position="1"/>
    </location>
</feature>
<dbReference type="SUPFAM" id="SSF48726">
    <property type="entry name" value="Immunoglobulin"/>
    <property type="match status" value="2"/>
</dbReference>
<dbReference type="PANTHER" id="PTHR47633:SF15">
    <property type="entry name" value="IG-LIKE DOMAIN-CONTAINING PROTEIN"/>
    <property type="match status" value="1"/>
</dbReference>
<dbReference type="InterPro" id="IPR036179">
    <property type="entry name" value="Ig-like_dom_sf"/>
</dbReference>
<keyword evidence="6" id="KW-1185">Reference proteome</keyword>
<dbReference type="OrthoDB" id="504170at2759"/>
<feature type="domain" description="Ig-like" evidence="4">
    <location>
        <begin position="30"/>
        <end position="94"/>
    </location>
</feature>
<dbReference type="EMBL" id="LR914738">
    <property type="protein sequence ID" value="CAD7254988.1"/>
    <property type="molecule type" value="Genomic_DNA"/>
</dbReference>
<dbReference type="PROSITE" id="PS50835">
    <property type="entry name" value="IG_LIKE"/>
    <property type="match status" value="2"/>
</dbReference>
<dbReference type="GO" id="GO:0005737">
    <property type="term" value="C:cytoplasm"/>
    <property type="evidence" value="ECO:0007669"/>
    <property type="project" value="UniProtKB-SubCell"/>
</dbReference>
<dbReference type="FunFam" id="2.60.40.10:FF:000425">
    <property type="entry name" value="Myosin light chain kinase"/>
    <property type="match status" value="1"/>
</dbReference>
<evidence type="ECO:0000256" key="3">
    <source>
        <dbReference type="ARBA" id="ARBA00023319"/>
    </source>
</evidence>
<dbReference type="InterPro" id="IPR013783">
    <property type="entry name" value="Ig-like_fold"/>
</dbReference>
<reference evidence="5" key="1">
    <citation type="submission" date="2020-11" db="EMBL/GenBank/DDBJ databases">
        <authorList>
            <person name="Tran Van P."/>
        </authorList>
    </citation>
    <scope>NUCLEOTIDE SEQUENCE</scope>
</reference>
<dbReference type="SMART" id="SM00409">
    <property type="entry name" value="IG"/>
    <property type="match status" value="2"/>
</dbReference>
<evidence type="ECO:0000259" key="4">
    <source>
        <dbReference type="PROSITE" id="PS50835"/>
    </source>
</evidence>
<evidence type="ECO:0000313" key="5">
    <source>
        <dbReference type="EMBL" id="CAD7254988.1"/>
    </source>
</evidence>
<feature type="domain" description="Ig-like" evidence="4">
    <location>
        <begin position="97"/>
        <end position="190"/>
    </location>
</feature>